<gene>
    <name evidence="2" type="ORF">COY34_03480</name>
</gene>
<organism evidence="2 3">
    <name type="scientific">candidate division WWE3 bacterium CG_4_10_14_0_2_um_filter_42_8</name>
    <dbReference type="NCBI Taxonomy" id="1975074"/>
    <lineage>
        <taxon>Bacteria</taxon>
        <taxon>Katanobacteria</taxon>
    </lineage>
</organism>
<dbReference type="AlphaFoldDB" id="A0A2M7TAT1"/>
<dbReference type="InterPro" id="IPR050194">
    <property type="entry name" value="Glycosyltransferase_grp1"/>
</dbReference>
<comment type="caution">
    <text evidence="2">The sequence shown here is derived from an EMBL/GenBank/DDBJ whole genome shotgun (WGS) entry which is preliminary data.</text>
</comment>
<dbReference type="GO" id="GO:0016757">
    <property type="term" value="F:glycosyltransferase activity"/>
    <property type="evidence" value="ECO:0007669"/>
    <property type="project" value="InterPro"/>
</dbReference>
<accession>A0A2M7TAT1</accession>
<dbReference type="SUPFAM" id="SSF53756">
    <property type="entry name" value="UDP-Glycosyltransferase/glycogen phosphorylase"/>
    <property type="match status" value="1"/>
</dbReference>
<dbReference type="PANTHER" id="PTHR45947:SF3">
    <property type="entry name" value="SULFOQUINOVOSYL TRANSFERASE SQD2"/>
    <property type="match status" value="1"/>
</dbReference>
<dbReference type="PANTHER" id="PTHR45947">
    <property type="entry name" value="SULFOQUINOVOSYL TRANSFERASE SQD2"/>
    <property type="match status" value="1"/>
</dbReference>
<feature type="domain" description="Glycosyl transferase family 1" evidence="1">
    <location>
        <begin position="203"/>
        <end position="351"/>
    </location>
</feature>
<dbReference type="Pfam" id="PF00534">
    <property type="entry name" value="Glycos_transf_1"/>
    <property type="match status" value="1"/>
</dbReference>
<dbReference type="InterPro" id="IPR001296">
    <property type="entry name" value="Glyco_trans_1"/>
</dbReference>
<proteinExistence type="predicted"/>
<keyword evidence="2" id="KW-0808">Transferase</keyword>
<evidence type="ECO:0000259" key="1">
    <source>
        <dbReference type="Pfam" id="PF00534"/>
    </source>
</evidence>
<protein>
    <submittedName>
        <fullName evidence="2">Glycosyltransferase family 4 protein</fullName>
    </submittedName>
</protein>
<dbReference type="Proteomes" id="UP000230970">
    <property type="component" value="Unassembled WGS sequence"/>
</dbReference>
<dbReference type="Gene3D" id="3.40.50.2000">
    <property type="entry name" value="Glycogen Phosphorylase B"/>
    <property type="match status" value="2"/>
</dbReference>
<name>A0A2M7TAT1_UNCKA</name>
<dbReference type="EMBL" id="PFNJ01000084">
    <property type="protein sequence ID" value="PIZ42107.1"/>
    <property type="molecule type" value="Genomic_DNA"/>
</dbReference>
<evidence type="ECO:0000313" key="2">
    <source>
        <dbReference type="EMBL" id="PIZ42107.1"/>
    </source>
</evidence>
<evidence type="ECO:0000313" key="3">
    <source>
        <dbReference type="Proteomes" id="UP000230970"/>
    </source>
</evidence>
<reference evidence="3" key="1">
    <citation type="submission" date="2017-09" db="EMBL/GenBank/DDBJ databases">
        <title>Depth-based differentiation of microbial function through sediment-hosted aquifers and enrichment of novel symbionts in the deep terrestrial subsurface.</title>
        <authorList>
            <person name="Probst A.J."/>
            <person name="Ladd B."/>
            <person name="Jarett J.K."/>
            <person name="Geller-Mcgrath D.E."/>
            <person name="Sieber C.M.K."/>
            <person name="Emerson J.B."/>
            <person name="Anantharaman K."/>
            <person name="Thomas B.C."/>
            <person name="Malmstrom R."/>
            <person name="Stieglmeier M."/>
            <person name="Klingl A."/>
            <person name="Woyke T."/>
            <person name="Ryan C.M."/>
            <person name="Banfield J.F."/>
        </authorList>
    </citation>
    <scope>NUCLEOTIDE SEQUENCE [LARGE SCALE GENOMIC DNA]</scope>
</reference>
<sequence length="377" mass="43656">MKIAIVHDYLNQYGGAERVLEVIHQIWPEAPIFTSLIDYQKMEKQGFNFKGKDIRTSFMQKLPFRKSLANSYYLPLYPLAFEKFDLTGFDVVLSVTSFAAKGVITKPETTHICYCCTPTRHLWHSQEYLSHHSHVKGIHKPLLYPILNYLRIWDLVAASRVDYFLTISKAVQRRLKRIYHREAEVIYPPVNLTRFLKLKLLKTDSKKGFFLIVSRLGGHKRVDLAIEAFNRLKLPLKIIGDGPQEKRYRKMAGQNIEILGRLPDERVDYFYQNCLGFIYPQEEDFGITALEAQAAGKPVIAFKKGGALETIIEGQTGIFFEQQTVPDLTAAINQFHRLNFDPEKCRAQARNFSEEKFRQAIKSSVEKLYDQRQRKSG</sequence>